<protein>
    <submittedName>
        <fullName evidence="1">Uncharacterized protein</fullName>
    </submittedName>
</protein>
<sequence>MITLSRDLKSYLEPAIAHHCTNRVDVGLFAFSGCGRSRRGIKEVFSYNDTIAIAALVIKGFTIRDAAAYVRQGFVAAAPHRSSEKLAECENQQHELRVGFFRLADGGIWSVTADIDTKATPPSQIEGDFFAVATRGATIVDEDPVDHARHLVTECDARGLAVRAT</sequence>
<gene>
    <name evidence="1" type="ORF">GCM10009102_32990</name>
</gene>
<accession>A0ABN1I098</accession>
<dbReference type="EMBL" id="BAAAES010000021">
    <property type="protein sequence ID" value="GAA0677880.1"/>
    <property type="molecule type" value="Genomic_DNA"/>
</dbReference>
<evidence type="ECO:0000313" key="2">
    <source>
        <dbReference type="Proteomes" id="UP001500238"/>
    </source>
</evidence>
<name>A0ABN1I098_9SPHN</name>
<dbReference type="Proteomes" id="UP001500238">
    <property type="component" value="Unassembled WGS sequence"/>
</dbReference>
<evidence type="ECO:0000313" key="1">
    <source>
        <dbReference type="EMBL" id="GAA0677880.1"/>
    </source>
</evidence>
<proteinExistence type="predicted"/>
<comment type="caution">
    <text evidence="1">The sequence shown here is derived from an EMBL/GenBank/DDBJ whole genome shotgun (WGS) entry which is preliminary data.</text>
</comment>
<dbReference type="RefSeq" id="WP_163957206.1">
    <property type="nucleotide sequence ID" value="NZ_BAAAES010000021.1"/>
</dbReference>
<organism evidence="1 2">
    <name type="scientific">Sphingomonas insulae</name>
    <dbReference type="NCBI Taxonomy" id="424800"/>
    <lineage>
        <taxon>Bacteria</taxon>
        <taxon>Pseudomonadati</taxon>
        <taxon>Pseudomonadota</taxon>
        <taxon>Alphaproteobacteria</taxon>
        <taxon>Sphingomonadales</taxon>
        <taxon>Sphingomonadaceae</taxon>
        <taxon>Sphingomonas</taxon>
    </lineage>
</organism>
<reference evidence="1 2" key="1">
    <citation type="journal article" date="2019" name="Int. J. Syst. Evol. Microbiol.">
        <title>The Global Catalogue of Microorganisms (GCM) 10K type strain sequencing project: providing services to taxonomists for standard genome sequencing and annotation.</title>
        <authorList>
            <consortium name="The Broad Institute Genomics Platform"/>
            <consortium name="The Broad Institute Genome Sequencing Center for Infectious Disease"/>
            <person name="Wu L."/>
            <person name="Ma J."/>
        </authorList>
    </citation>
    <scope>NUCLEOTIDE SEQUENCE [LARGE SCALE GENOMIC DNA]</scope>
    <source>
        <strain evidence="1 2">JCM 14603</strain>
    </source>
</reference>
<keyword evidence="2" id="KW-1185">Reference proteome</keyword>